<feature type="compositionally biased region" description="Low complexity" evidence="1">
    <location>
        <begin position="25"/>
        <end position="43"/>
    </location>
</feature>
<feature type="region of interest" description="Disordered" evidence="1">
    <location>
        <begin position="25"/>
        <end position="66"/>
    </location>
</feature>
<dbReference type="RefSeq" id="WP_393176923.1">
    <property type="nucleotide sequence ID" value="NZ_JBICRM010000057.1"/>
</dbReference>
<feature type="chain" id="PRO_5047542603" evidence="2">
    <location>
        <begin position="29"/>
        <end position="66"/>
    </location>
</feature>
<dbReference type="EMBL" id="JBICRM010000057">
    <property type="protein sequence ID" value="MFG1710785.1"/>
    <property type="molecule type" value="Genomic_DNA"/>
</dbReference>
<protein>
    <submittedName>
        <fullName evidence="3">Uncharacterized protein</fullName>
    </submittedName>
</protein>
<name>A0ABW7ATS7_9ACTN</name>
<reference evidence="3 4" key="1">
    <citation type="submission" date="2024-10" db="EMBL/GenBank/DDBJ databases">
        <authorList>
            <person name="Topkara A.R."/>
            <person name="Saygin H."/>
        </authorList>
    </citation>
    <scope>NUCLEOTIDE SEQUENCE [LARGE SCALE GENOMIC DNA]</scope>
    <source>
        <strain evidence="3 4">M3C6</strain>
    </source>
</reference>
<sequence>MSKKVITAIAGLSLTAGLLGLAGAPAGAQTDAASEAVTAAMAAPKPPKPPKGARIRGEGDPRPHDR</sequence>
<keyword evidence="2" id="KW-0732">Signal</keyword>
<evidence type="ECO:0000313" key="3">
    <source>
        <dbReference type="EMBL" id="MFG1710785.1"/>
    </source>
</evidence>
<dbReference type="Proteomes" id="UP001603978">
    <property type="component" value="Unassembled WGS sequence"/>
</dbReference>
<feature type="compositionally biased region" description="Basic and acidic residues" evidence="1">
    <location>
        <begin position="55"/>
        <end position="66"/>
    </location>
</feature>
<evidence type="ECO:0000256" key="1">
    <source>
        <dbReference type="SAM" id="MobiDB-lite"/>
    </source>
</evidence>
<evidence type="ECO:0000313" key="4">
    <source>
        <dbReference type="Proteomes" id="UP001603978"/>
    </source>
</evidence>
<feature type="signal peptide" evidence="2">
    <location>
        <begin position="1"/>
        <end position="28"/>
    </location>
</feature>
<comment type="caution">
    <text evidence="3">The sequence shown here is derived from an EMBL/GenBank/DDBJ whole genome shotgun (WGS) entry which is preliminary data.</text>
</comment>
<gene>
    <name evidence="3" type="ORF">ACFLIM_47250</name>
</gene>
<proteinExistence type="predicted"/>
<organism evidence="3 4">
    <name type="scientific">Nonomuraea marmarensis</name>
    <dbReference type="NCBI Taxonomy" id="3351344"/>
    <lineage>
        <taxon>Bacteria</taxon>
        <taxon>Bacillati</taxon>
        <taxon>Actinomycetota</taxon>
        <taxon>Actinomycetes</taxon>
        <taxon>Streptosporangiales</taxon>
        <taxon>Streptosporangiaceae</taxon>
        <taxon>Nonomuraea</taxon>
    </lineage>
</organism>
<accession>A0ABW7ATS7</accession>
<evidence type="ECO:0000256" key="2">
    <source>
        <dbReference type="SAM" id="SignalP"/>
    </source>
</evidence>
<keyword evidence="4" id="KW-1185">Reference proteome</keyword>